<keyword evidence="3" id="KW-1133">Transmembrane helix</keyword>
<evidence type="ECO:0000256" key="3">
    <source>
        <dbReference type="SAM" id="Phobius"/>
    </source>
</evidence>
<proteinExistence type="predicted"/>
<keyword evidence="2" id="KW-0378">Hydrolase</keyword>
<evidence type="ECO:0000256" key="1">
    <source>
        <dbReference type="ARBA" id="ARBA00022723"/>
    </source>
</evidence>
<dbReference type="GO" id="GO:0016020">
    <property type="term" value="C:membrane"/>
    <property type="evidence" value="ECO:0007669"/>
    <property type="project" value="TreeGrafter"/>
</dbReference>
<dbReference type="CDD" id="cd10917">
    <property type="entry name" value="CE4_NodB_like_6s_7s"/>
    <property type="match status" value="1"/>
</dbReference>
<evidence type="ECO:0000256" key="2">
    <source>
        <dbReference type="ARBA" id="ARBA00022801"/>
    </source>
</evidence>
<keyword evidence="3" id="KW-0472">Membrane</keyword>
<accession>A0A1C6VQK7</accession>
<reference evidence="6" key="1">
    <citation type="submission" date="2016-06" db="EMBL/GenBank/DDBJ databases">
        <authorList>
            <person name="Varghese N."/>
            <person name="Submissions Spin"/>
        </authorList>
    </citation>
    <scope>NUCLEOTIDE SEQUENCE [LARGE SCALE GENOMIC DNA]</scope>
    <source>
        <strain evidence="6">DSM 44151</strain>
    </source>
</reference>
<dbReference type="InterPro" id="IPR002509">
    <property type="entry name" value="NODB_dom"/>
</dbReference>
<feature type="transmembrane region" description="Helical" evidence="3">
    <location>
        <begin position="21"/>
        <end position="42"/>
    </location>
</feature>
<organism evidence="5 6">
    <name type="scientific">Micromonospora chersina</name>
    <dbReference type="NCBI Taxonomy" id="47854"/>
    <lineage>
        <taxon>Bacteria</taxon>
        <taxon>Bacillati</taxon>
        <taxon>Actinomycetota</taxon>
        <taxon>Actinomycetes</taxon>
        <taxon>Micromonosporales</taxon>
        <taxon>Micromonosporaceae</taxon>
        <taxon>Micromonospora</taxon>
    </lineage>
</organism>
<dbReference type="OrthoDB" id="9801375at2"/>
<dbReference type="GeneID" id="43281310"/>
<keyword evidence="1" id="KW-0479">Metal-binding</keyword>
<gene>
    <name evidence="5" type="ORF">GA0070603_4690</name>
</gene>
<dbReference type="STRING" id="47854.GA0070603_4690"/>
<dbReference type="SUPFAM" id="SSF88713">
    <property type="entry name" value="Glycoside hydrolase/deacetylase"/>
    <property type="match status" value="1"/>
</dbReference>
<dbReference type="PANTHER" id="PTHR10587">
    <property type="entry name" value="GLYCOSYL TRANSFERASE-RELATED"/>
    <property type="match status" value="1"/>
</dbReference>
<protein>
    <submittedName>
        <fullName evidence="5">Polysaccharide deacetylase</fullName>
    </submittedName>
</protein>
<keyword evidence="3" id="KW-0812">Transmembrane</keyword>
<sequence>MTQEPTVPARGGPHRPTLRRHLGELLAAVVALAAMVAFTGYVRNPPAAEQERPEVRVDQAVLDRASRDNPCTRGRVMLTFDDGPDVHTPAVLEVLRAYGVQATFFVLGEKARAHPGLVAAEAADGHIVGNHSWDHPHLADLSAEAVRAQLSDTQAAVTAAGVPAPTLLRPPFGSTGPVVHDQAAALRLREVRWSIDTNDWRGRAAADIEAAVLARLRAGAVILLHDGSRESGNTVRALPGIIEGLRRQGFCTAPMET</sequence>
<dbReference type="Proteomes" id="UP000198605">
    <property type="component" value="Unassembled WGS sequence"/>
</dbReference>
<name>A0A1C6VQK7_9ACTN</name>
<dbReference type="PROSITE" id="PS51677">
    <property type="entry name" value="NODB"/>
    <property type="match status" value="1"/>
</dbReference>
<feature type="domain" description="NodB homology" evidence="4">
    <location>
        <begin position="74"/>
        <end position="253"/>
    </location>
</feature>
<evidence type="ECO:0000313" key="6">
    <source>
        <dbReference type="Proteomes" id="UP000198605"/>
    </source>
</evidence>
<dbReference type="AlphaFoldDB" id="A0A1C6VQK7"/>
<dbReference type="InterPro" id="IPR011330">
    <property type="entry name" value="Glyco_hydro/deAcase_b/a-brl"/>
</dbReference>
<dbReference type="GO" id="GO:0046872">
    <property type="term" value="F:metal ion binding"/>
    <property type="evidence" value="ECO:0007669"/>
    <property type="project" value="UniProtKB-KW"/>
</dbReference>
<dbReference type="Gene3D" id="3.20.20.370">
    <property type="entry name" value="Glycoside hydrolase/deacetylase"/>
    <property type="match status" value="1"/>
</dbReference>
<dbReference type="EMBL" id="FMIB01000002">
    <property type="protein sequence ID" value="SCL68220.1"/>
    <property type="molecule type" value="Genomic_DNA"/>
</dbReference>
<dbReference type="PANTHER" id="PTHR10587:SF133">
    <property type="entry name" value="CHITIN DEACETYLASE 1-RELATED"/>
    <property type="match status" value="1"/>
</dbReference>
<dbReference type="InterPro" id="IPR050248">
    <property type="entry name" value="Polysacc_deacetylase_ArnD"/>
</dbReference>
<dbReference type="Pfam" id="PF01522">
    <property type="entry name" value="Polysacc_deac_1"/>
    <property type="match status" value="1"/>
</dbReference>
<dbReference type="GO" id="GO:0016810">
    <property type="term" value="F:hydrolase activity, acting on carbon-nitrogen (but not peptide) bonds"/>
    <property type="evidence" value="ECO:0007669"/>
    <property type="project" value="InterPro"/>
</dbReference>
<dbReference type="RefSeq" id="WP_091317849.1">
    <property type="nucleotide sequence ID" value="NZ_FMIB01000002.1"/>
</dbReference>
<evidence type="ECO:0000259" key="4">
    <source>
        <dbReference type="PROSITE" id="PS51677"/>
    </source>
</evidence>
<dbReference type="GO" id="GO:0005975">
    <property type="term" value="P:carbohydrate metabolic process"/>
    <property type="evidence" value="ECO:0007669"/>
    <property type="project" value="InterPro"/>
</dbReference>
<keyword evidence="6" id="KW-1185">Reference proteome</keyword>
<evidence type="ECO:0000313" key="5">
    <source>
        <dbReference type="EMBL" id="SCL68220.1"/>
    </source>
</evidence>